<reference evidence="1" key="1">
    <citation type="submission" date="2017-10" db="EMBL/GenBank/DDBJ databases">
        <title>Genome sequence of cellulolytic Lachnospiraceae bacterium XHS1971 isolated from hotspring sediment.</title>
        <authorList>
            <person name="Vasudevan G."/>
            <person name="Joshi A.J."/>
            <person name="Hivarkar S."/>
            <person name="Lanjekar V.B."/>
            <person name="Dhakephalkar P.K."/>
            <person name="Dagar S."/>
        </authorList>
    </citation>
    <scope>NUCLEOTIDE SEQUENCE</scope>
    <source>
        <strain evidence="1">XHS1971</strain>
    </source>
</reference>
<evidence type="ECO:0000313" key="1">
    <source>
        <dbReference type="EMBL" id="PHV69562.1"/>
    </source>
</evidence>
<dbReference type="EMBL" id="PEDL01000024">
    <property type="protein sequence ID" value="PHV69562.1"/>
    <property type="molecule type" value="Genomic_DNA"/>
</dbReference>
<gene>
    <name evidence="1" type="ORF">CS063_15055</name>
</gene>
<sequence length="92" mass="10547">MKGVAKMTKKEEERLLNKINQIEKSIAKLQLAFENNKIEKAFYTVREVSEMLHRTPRAVYNMIERGELDTVKLGGIKIKGESLKEKLKGGVE</sequence>
<name>A0AC61DAF0_9FIRM</name>
<dbReference type="Proteomes" id="UP000224460">
    <property type="component" value="Unassembled WGS sequence"/>
</dbReference>
<protein>
    <submittedName>
        <fullName evidence="1">Uncharacterized protein</fullName>
    </submittedName>
</protein>
<organism evidence="1 2">
    <name type="scientific">Sporanaerobium hydrogeniformans</name>
    <dbReference type="NCBI Taxonomy" id="3072179"/>
    <lineage>
        <taxon>Bacteria</taxon>
        <taxon>Bacillati</taxon>
        <taxon>Bacillota</taxon>
        <taxon>Clostridia</taxon>
        <taxon>Lachnospirales</taxon>
        <taxon>Lachnospiraceae</taxon>
        <taxon>Sporanaerobium</taxon>
    </lineage>
</organism>
<evidence type="ECO:0000313" key="2">
    <source>
        <dbReference type="Proteomes" id="UP000224460"/>
    </source>
</evidence>
<comment type="caution">
    <text evidence="1">The sequence shown here is derived from an EMBL/GenBank/DDBJ whole genome shotgun (WGS) entry which is preliminary data.</text>
</comment>
<proteinExistence type="predicted"/>
<accession>A0AC61DAF0</accession>
<keyword evidence="2" id="KW-1185">Reference proteome</keyword>